<dbReference type="Pfam" id="PF13624">
    <property type="entry name" value="SurA_N_3"/>
    <property type="match status" value="1"/>
</dbReference>
<reference evidence="16 17" key="1">
    <citation type="submission" date="2022-03" db="EMBL/GenBank/DDBJ databases">
        <authorList>
            <person name="Jo J.-H."/>
            <person name="Im W.-T."/>
        </authorList>
    </citation>
    <scope>NUCLEOTIDE SEQUENCE [LARGE SCALE GENOMIC DNA]</scope>
    <source>
        <strain evidence="16 17">SM33</strain>
    </source>
</reference>
<proteinExistence type="inferred from homology"/>
<keyword evidence="3" id="KW-1003">Cell membrane</keyword>
<sequence length="643" mass="68331">MLASFRRLSKSTVGTSIMVLILVLILVGFALGDIQSIIRGGGFGSPDTLAKVGSERITEREVSRAMEHRLSQVRQQNPAADYSAIMKDYDPLLNALIDAKALESFANKNGFSLSKRLVDAQIATLPGTKGLNGQFSEQAYAQFLAQQRMTDEEVRTIIRNGLLQQLLIAPVAVNARAPVGMATPYASILLEGREGEVAFVPTAAFRSGLNATDADLQKYYAANRQRYVVPEQRVLRIAKIGPEMVANVQPTDAEIAEYYKANQAAYAPKETRVISQAVVADQAAAQAIANRAKSGQTFAAAAAPAGLSAADISVGPQTRQEFTDLAGSKTTAATFSAAQGAIVGPIQDQGTWHVVKVDEIRREGGKTIEQARAEISAKLIADKRKEALEALVDKVQDALDGGSSFSEAAAAAKLKVMETPPITSDGKSRTDPGFQLPAELAPALKSGFDLAESDEPVVETLPNDAGYALVAPARVIAAAPAPLAQIRDRVAQDWLASQASQRAKQLADSITAKAARAPLTQATAGVQVPVRVEPVRARRLQLAQFQGRVPPPLAVMFSMKQGTTRTVAGAQGEGFYVVKLNNIIPGNAMAQPGLIGSTQKQMSETLSQEYGMQFLNAVRNATKVKRNDKGIAEAKARMAGSGS</sequence>
<accession>A0ABS9VJP6</accession>
<keyword evidence="8" id="KW-0143">Chaperone</keyword>
<keyword evidence="6 14" id="KW-1133">Transmembrane helix</keyword>
<evidence type="ECO:0000313" key="17">
    <source>
        <dbReference type="Proteomes" id="UP001203058"/>
    </source>
</evidence>
<evidence type="ECO:0000256" key="9">
    <source>
        <dbReference type="ARBA" id="ARBA00030642"/>
    </source>
</evidence>
<protein>
    <recommendedName>
        <fullName evidence="2">Parvulin-like PPIase</fullName>
    </recommendedName>
    <alternativeName>
        <fullName evidence="9">Peptidyl-prolyl cis-trans isomerase plp</fullName>
    </alternativeName>
    <alternativeName>
        <fullName evidence="12">Periplasmic chaperone PpiD</fullName>
    </alternativeName>
    <alternativeName>
        <fullName evidence="13">Periplasmic folding chaperone</fullName>
    </alternativeName>
    <alternativeName>
        <fullName evidence="10">Rotamase plp</fullName>
    </alternativeName>
</protein>
<dbReference type="InterPro" id="IPR046357">
    <property type="entry name" value="PPIase_dom_sf"/>
</dbReference>
<dbReference type="PANTHER" id="PTHR47529">
    <property type="entry name" value="PEPTIDYL-PROLYL CIS-TRANS ISOMERASE D"/>
    <property type="match status" value="1"/>
</dbReference>
<dbReference type="SUPFAM" id="SSF54534">
    <property type="entry name" value="FKBP-like"/>
    <property type="match status" value="1"/>
</dbReference>
<name>A0ABS9VJP6_9SPHN</name>
<comment type="subcellular location">
    <subcellularLocation>
        <location evidence="1">Cell inner membrane</location>
        <topology evidence="1">Single-pass type II membrane protein</topology>
        <orientation evidence="1">Periplasmic side</orientation>
    </subcellularLocation>
</comment>
<dbReference type="PANTHER" id="PTHR47529:SF1">
    <property type="entry name" value="PERIPLASMIC CHAPERONE PPID"/>
    <property type="match status" value="1"/>
</dbReference>
<dbReference type="RefSeq" id="WP_241445910.1">
    <property type="nucleotide sequence ID" value="NZ_JAKZHW010000001.1"/>
</dbReference>
<evidence type="ECO:0000256" key="14">
    <source>
        <dbReference type="SAM" id="Phobius"/>
    </source>
</evidence>
<evidence type="ECO:0000256" key="8">
    <source>
        <dbReference type="ARBA" id="ARBA00023186"/>
    </source>
</evidence>
<evidence type="ECO:0000256" key="6">
    <source>
        <dbReference type="ARBA" id="ARBA00022989"/>
    </source>
</evidence>
<dbReference type="Gene3D" id="1.10.4030.10">
    <property type="entry name" value="Porin chaperone SurA, peptide-binding domain"/>
    <property type="match status" value="1"/>
</dbReference>
<keyword evidence="5 14" id="KW-0812">Transmembrane</keyword>
<evidence type="ECO:0000256" key="12">
    <source>
        <dbReference type="ARBA" id="ARBA00040743"/>
    </source>
</evidence>
<comment type="similarity">
    <text evidence="11">Belongs to the PpiD chaperone family.</text>
</comment>
<feature type="domain" description="PpiC" evidence="15">
    <location>
        <begin position="250"/>
        <end position="372"/>
    </location>
</feature>
<dbReference type="SUPFAM" id="SSF109998">
    <property type="entry name" value="Triger factor/SurA peptide-binding domain-like"/>
    <property type="match status" value="1"/>
</dbReference>
<keyword evidence="17" id="KW-1185">Reference proteome</keyword>
<evidence type="ECO:0000256" key="1">
    <source>
        <dbReference type="ARBA" id="ARBA00004382"/>
    </source>
</evidence>
<evidence type="ECO:0000256" key="7">
    <source>
        <dbReference type="ARBA" id="ARBA00023136"/>
    </source>
</evidence>
<organism evidence="16 17">
    <name type="scientific">Sphingomonas telluris</name>
    <dbReference type="NCBI Taxonomy" id="2907998"/>
    <lineage>
        <taxon>Bacteria</taxon>
        <taxon>Pseudomonadati</taxon>
        <taxon>Pseudomonadota</taxon>
        <taxon>Alphaproteobacteria</taxon>
        <taxon>Sphingomonadales</taxon>
        <taxon>Sphingomonadaceae</taxon>
        <taxon>Sphingomonas</taxon>
    </lineage>
</organism>
<evidence type="ECO:0000256" key="3">
    <source>
        <dbReference type="ARBA" id="ARBA00022475"/>
    </source>
</evidence>
<dbReference type="InterPro" id="IPR052029">
    <property type="entry name" value="PpiD_chaperone"/>
</dbReference>
<dbReference type="Pfam" id="PF13145">
    <property type="entry name" value="Rotamase_2"/>
    <property type="match status" value="1"/>
</dbReference>
<keyword evidence="4" id="KW-0997">Cell inner membrane</keyword>
<evidence type="ECO:0000256" key="5">
    <source>
        <dbReference type="ARBA" id="ARBA00022692"/>
    </source>
</evidence>
<dbReference type="Gene3D" id="3.10.50.40">
    <property type="match status" value="1"/>
</dbReference>
<evidence type="ECO:0000256" key="10">
    <source>
        <dbReference type="ARBA" id="ARBA00031484"/>
    </source>
</evidence>
<dbReference type="InterPro" id="IPR000297">
    <property type="entry name" value="PPIase_PpiC"/>
</dbReference>
<comment type="caution">
    <text evidence="16">The sequence shown here is derived from an EMBL/GenBank/DDBJ whole genome shotgun (WGS) entry which is preliminary data.</text>
</comment>
<evidence type="ECO:0000256" key="11">
    <source>
        <dbReference type="ARBA" id="ARBA00038408"/>
    </source>
</evidence>
<dbReference type="InterPro" id="IPR027304">
    <property type="entry name" value="Trigger_fact/SurA_dom_sf"/>
</dbReference>
<dbReference type="Proteomes" id="UP001203058">
    <property type="component" value="Unassembled WGS sequence"/>
</dbReference>
<evidence type="ECO:0000256" key="2">
    <source>
        <dbReference type="ARBA" id="ARBA00018370"/>
    </source>
</evidence>
<evidence type="ECO:0000256" key="4">
    <source>
        <dbReference type="ARBA" id="ARBA00022519"/>
    </source>
</evidence>
<gene>
    <name evidence="16" type="ORF">LZ016_03640</name>
</gene>
<evidence type="ECO:0000259" key="15">
    <source>
        <dbReference type="Pfam" id="PF13145"/>
    </source>
</evidence>
<evidence type="ECO:0000313" key="16">
    <source>
        <dbReference type="EMBL" id="MCH8615196.1"/>
    </source>
</evidence>
<dbReference type="EMBL" id="JAKZHW010000001">
    <property type="protein sequence ID" value="MCH8615196.1"/>
    <property type="molecule type" value="Genomic_DNA"/>
</dbReference>
<keyword evidence="7 14" id="KW-0472">Membrane</keyword>
<feature type="transmembrane region" description="Helical" evidence="14">
    <location>
        <begin position="12"/>
        <end position="31"/>
    </location>
</feature>
<evidence type="ECO:0000256" key="13">
    <source>
        <dbReference type="ARBA" id="ARBA00042775"/>
    </source>
</evidence>